<dbReference type="SMART" id="SM00862">
    <property type="entry name" value="Trans_reg_C"/>
    <property type="match status" value="1"/>
</dbReference>
<dbReference type="OrthoDB" id="4507225at2"/>
<feature type="repeat" description="TPR" evidence="5">
    <location>
        <begin position="781"/>
        <end position="814"/>
    </location>
</feature>
<dbReference type="Pfam" id="PF13374">
    <property type="entry name" value="TPR_10"/>
    <property type="match status" value="1"/>
</dbReference>
<dbReference type="InterPro" id="IPR019734">
    <property type="entry name" value="TPR_rpt"/>
</dbReference>
<dbReference type="SMART" id="SM01043">
    <property type="entry name" value="BTAD"/>
    <property type="match status" value="1"/>
</dbReference>
<feature type="domain" description="AAA+ ATPase" evidence="6">
    <location>
        <begin position="281"/>
        <end position="419"/>
    </location>
</feature>
<dbReference type="GO" id="GO:0043531">
    <property type="term" value="F:ADP binding"/>
    <property type="evidence" value="ECO:0007669"/>
    <property type="project" value="InterPro"/>
</dbReference>
<dbReference type="InterPro" id="IPR011990">
    <property type="entry name" value="TPR-like_helical_dom_sf"/>
</dbReference>
<dbReference type="Gene3D" id="3.40.50.300">
    <property type="entry name" value="P-loop containing nucleotide triphosphate hydrolases"/>
    <property type="match status" value="1"/>
</dbReference>
<dbReference type="InterPro" id="IPR003593">
    <property type="entry name" value="AAA+_ATPase"/>
</dbReference>
<proteinExistence type="inferred from homology"/>
<organism evidence="9 10">
    <name type="scientific">Jiangella alba</name>
    <dbReference type="NCBI Taxonomy" id="561176"/>
    <lineage>
        <taxon>Bacteria</taxon>
        <taxon>Bacillati</taxon>
        <taxon>Actinomycetota</taxon>
        <taxon>Actinomycetes</taxon>
        <taxon>Jiangellales</taxon>
        <taxon>Jiangellaceae</taxon>
        <taxon>Jiangella</taxon>
    </lineage>
</organism>
<dbReference type="Gene3D" id="1.25.40.10">
    <property type="entry name" value="Tetratricopeptide repeat domain"/>
    <property type="match status" value="3"/>
</dbReference>
<feature type="domain" description="OmpR/PhoB-type" evidence="7">
    <location>
        <begin position="15"/>
        <end position="87"/>
    </location>
</feature>
<reference evidence="10" key="1">
    <citation type="submission" date="2016-10" db="EMBL/GenBank/DDBJ databases">
        <authorList>
            <person name="Varghese N."/>
            <person name="Submissions S."/>
        </authorList>
    </citation>
    <scope>NUCLEOTIDE SEQUENCE [LARGE SCALE GENOMIC DNA]</scope>
    <source>
        <strain evidence="10">DSM 45237</strain>
    </source>
</reference>
<name>A0A1H5PX37_9ACTN</name>
<dbReference type="EMBL" id="FNUC01000004">
    <property type="protein sequence ID" value="SEF18432.1"/>
    <property type="molecule type" value="Genomic_DNA"/>
</dbReference>
<keyword evidence="4" id="KW-0804">Transcription</keyword>
<evidence type="ECO:0000259" key="8">
    <source>
        <dbReference type="SMART" id="SM01043"/>
    </source>
</evidence>
<dbReference type="Pfam" id="PF00486">
    <property type="entry name" value="Trans_reg_C"/>
    <property type="match status" value="1"/>
</dbReference>
<feature type="domain" description="Bacterial transcriptional activator" evidence="8">
    <location>
        <begin position="94"/>
        <end position="234"/>
    </location>
</feature>
<dbReference type="AlphaFoldDB" id="A0A1H5PX37"/>
<keyword evidence="3 9" id="KW-0238">DNA-binding</keyword>
<dbReference type="InterPro" id="IPR001867">
    <property type="entry name" value="OmpR/PhoB-type_DNA-bd"/>
</dbReference>
<dbReference type="InterPro" id="IPR016032">
    <property type="entry name" value="Sig_transdc_resp-reg_C-effctor"/>
</dbReference>
<dbReference type="GO" id="GO:0000160">
    <property type="term" value="P:phosphorelay signal transduction system"/>
    <property type="evidence" value="ECO:0007669"/>
    <property type="project" value="InterPro"/>
</dbReference>
<dbReference type="GO" id="GO:0003677">
    <property type="term" value="F:DNA binding"/>
    <property type="evidence" value="ECO:0007669"/>
    <property type="project" value="UniProtKB-KW"/>
</dbReference>
<evidence type="ECO:0000313" key="9">
    <source>
        <dbReference type="EMBL" id="SEF18432.1"/>
    </source>
</evidence>
<dbReference type="GO" id="GO:0006355">
    <property type="term" value="P:regulation of DNA-templated transcription"/>
    <property type="evidence" value="ECO:0007669"/>
    <property type="project" value="InterPro"/>
</dbReference>
<dbReference type="InterPro" id="IPR036388">
    <property type="entry name" value="WH-like_DNA-bd_sf"/>
</dbReference>
<dbReference type="SUPFAM" id="SSF48452">
    <property type="entry name" value="TPR-like"/>
    <property type="match status" value="3"/>
</dbReference>
<evidence type="ECO:0000256" key="3">
    <source>
        <dbReference type="ARBA" id="ARBA00023125"/>
    </source>
</evidence>
<evidence type="ECO:0000259" key="6">
    <source>
        <dbReference type="SMART" id="SM00382"/>
    </source>
</evidence>
<evidence type="ECO:0000259" key="7">
    <source>
        <dbReference type="SMART" id="SM00862"/>
    </source>
</evidence>
<dbReference type="PRINTS" id="PR00364">
    <property type="entry name" value="DISEASERSIST"/>
</dbReference>
<evidence type="ECO:0000256" key="4">
    <source>
        <dbReference type="ARBA" id="ARBA00023163"/>
    </source>
</evidence>
<dbReference type="Pfam" id="PF13424">
    <property type="entry name" value="TPR_12"/>
    <property type="match status" value="1"/>
</dbReference>
<evidence type="ECO:0000256" key="1">
    <source>
        <dbReference type="ARBA" id="ARBA00005820"/>
    </source>
</evidence>
<dbReference type="PROSITE" id="PS50005">
    <property type="entry name" value="TPR"/>
    <property type="match status" value="1"/>
</dbReference>
<dbReference type="Proteomes" id="UP000181980">
    <property type="component" value="Unassembled WGS sequence"/>
</dbReference>
<dbReference type="InterPro" id="IPR051677">
    <property type="entry name" value="AfsR-DnrI-RedD_regulator"/>
</dbReference>
<dbReference type="PANTHER" id="PTHR35807">
    <property type="entry name" value="TRANSCRIPTIONAL REGULATOR REDD-RELATED"/>
    <property type="match status" value="1"/>
</dbReference>
<dbReference type="CDD" id="cd15831">
    <property type="entry name" value="BTAD"/>
    <property type="match status" value="1"/>
</dbReference>
<evidence type="ECO:0000256" key="2">
    <source>
        <dbReference type="ARBA" id="ARBA00023015"/>
    </source>
</evidence>
<keyword evidence="2" id="KW-0805">Transcription regulation</keyword>
<dbReference type="SMART" id="SM00028">
    <property type="entry name" value="TPR"/>
    <property type="match status" value="6"/>
</dbReference>
<protein>
    <submittedName>
        <fullName evidence="9">DNA-binding transcriptional activator of the SARP family</fullName>
    </submittedName>
</protein>
<dbReference type="RefSeq" id="WP_083288751.1">
    <property type="nucleotide sequence ID" value="NZ_FNUC01000004.1"/>
</dbReference>
<dbReference type="InterPro" id="IPR027417">
    <property type="entry name" value="P-loop_NTPase"/>
</dbReference>
<evidence type="ECO:0000313" key="10">
    <source>
        <dbReference type="Proteomes" id="UP000181980"/>
    </source>
</evidence>
<keyword evidence="5" id="KW-0802">TPR repeat</keyword>
<dbReference type="SUPFAM" id="SSF46894">
    <property type="entry name" value="C-terminal effector domain of the bipartite response regulators"/>
    <property type="match status" value="1"/>
</dbReference>
<accession>A0A1H5PX37</accession>
<evidence type="ECO:0000256" key="5">
    <source>
        <dbReference type="PROSITE-ProRule" id="PRU00339"/>
    </source>
</evidence>
<dbReference type="InterPro" id="IPR005158">
    <property type="entry name" value="BTAD"/>
</dbReference>
<gene>
    <name evidence="9" type="ORF">SAMN04488561_6493</name>
</gene>
<dbReference type="SMART" id="SM00382">
    <property type="entry name" value="AAA"/>
    <property type="match status" value="1"/>
</dbReference>
<comment type="similarity">
    <text evidence="1">Belongs to the AfsR/DnrI/RedD regulatory family.</text>
</comment>
<dbReference type="STRING" id="561176.SAMN04488561_6493"/>
<dbReference type="Pfam" id="PF03704">
    <property type="entry name" value="BTAD"/>
    <property type="match status" value="1"/>
</dbReference>
<dbReference type="PANTHER" id="PTHR35807:SF1">
    <property type="entry name" value="TRANSCRIPTIONAL REGULATOR REDD"/>
    <property type="match status" value="1"/>
</dbReference>
<sequence length="1004" mass="107479">MRFEVLGPLRVRCESGPVAVSGSLRQGVLALLLAQSGRPVPADTLVDALWGDDAGDGGSKLQLHVHKLRRLLDTPDRLSHDAGAYRLRVGAGELDAESFASMVAEAETAGPDRAADLLGDALALWRGDAYQGLDLPALAAEIQRLTELRLVAQERLAAAELARGRGSAAIAQLTDLVSAHPLRERAHALLMTALWAGGRQADALAVYRDVRQALVDELGLEPGTELRDLERRILAGEDAPDAGPAPAAPIPAQLPPAAGVFVGRDAELAELSRIEGGSGGAARIAVVTGTAGVGKTALALRWAHRAAAGFPDGQLYVDLRGYGPDQPVRTDDVLARLLRGLGVDGAAIAADVAERAAQFRTLAGGRRLLVFLDNASSAEQVRPVLPGSGSCFVVVTSRDALGGLSVREDAHRIDLDRLTSTESALLMDSLLGERPGDAVTRIVERCAGLPLALRIAAERVRERHDGDIGDLADELADEQVRLDLLEVGDDPQASVRSVFSWSYQGLDAEVARAFRLSGLHPGNDFDAYAVSAVTGENDLRSTRRRLHALVRARLVDDIGGGRYRLHDLLRVYAAELTQAEDGAAAGTAAFARLAGFYVQAAARAMAAVFPGDAAAPVTPAEPVVLPDLDDYDAAMRWLDTERLVLLSVGDHAPTRGLPGHTTDLSGVLWRYLDLGGYYEEARSLHGRALDAARTAADRHGEGWALGGLGLTAMRMRAPEAGDLLRSALAVHEARGEGRGQAMVLNYLAAVDFFDGRKDAGISHLRRAIALYDELGDEALVARPLNNLGGFYRMVRRYDDAIECLERALGVAERCGDRPSVPHILLELGALSRMTGRFDAALDYAQRGLRATREHGVARLEGIALSDLGLAHGRLGDRERAFDFHRQARQVAERDRLPELWAEILIAAGRTHRLLGEDDASVGAFEEALARFDHPSAFTTGAALQELGEVYAARGDHARALDHWGRAVVVFDRMHRPEGAELRCRIAELGGIPPGDNALEEQTSR</sequence>
<dbReference type="SUPFAM" id="SSF52540">
    <property type="entry name" value="P-loop containing nucleoside triphosphate hydrolases"/>
    <property type="match status" value="1"/>
</dbReference>
<keyword evidence="10" id="KW-1185">Reference proteome</keyword>
<dbReference type="Gene3D" id="1.10.10.10">
    <property type="entry name" value="Winged helix-like DNA-binding domain superfamily/Winged helix DNA-binding domain"/>
    <property type="match status" value="1"/>
</dbReference>